<gene>
    <name evidence="2" type="ORF">OTI717_LOCUS19061</name>
    <name evidence="1" type="ORF">RFH988_LOCUS4033</name>
</gene>
<dbReference type="OrthoDB" id="9987419at2759"/>
<proteinExistence type="predicted"/>
<evidence type="ECO:0000313" key="2">
    <source>
        <dbReference type="EMBL" id="CAF3815094.1"/>
    </source>
</evidence>
<dbReference type="AlphaFoldDB" id="A0A819CAA6"/>
<dbReference type="EMBL" id="CAJNOO010000101">
    <property type="protein sequence ID" value="CAF0803316.1"/>
    <property type="molecule type" value="Genomic_DNA"/>
</dbReference>
<sequence>MDDTIEHEKSVTDNSNKNDEAQYVDCIRLVEGGHIRRFENIVAKFDIIQYELNDGPSKPLIFYAIEHNDEPFLKVLLEMEIPLNKSYSVKYTRQWNIILKQKK</sequence>
<dbReference type="Proteomes" id="UP000663823">
    <property type="component" value="Unassembled WGS sequence"/>
</dbReference>
<dbReference type="Proteomes" id="UP000663882">
    <property type="component" value="Unassembled WGS sequence"/>
</dbReference>
<dbReference type="EMBL" id="CAJOAX010002722">
    <property type="protein sequence ID" value="CAF3815094.1"/>
    <property type="molecule type" value="Genomic_DNA"/>
</dbReference>
<evidence type="ECO:0000313" key="1">
    <source>
        <dbReference type="EMBL" id="CAF0803316.1"/>
    </source>
</evidence>
<protein>
    <submittedName>
        <fullName evidence="2">Uncharacterized protein</fullName>
    </submittedName>
</protein>
<name>A0A819CAA6_9BILA</name>
<comment type="caution">
    <text evidence="2">The sequence shown here is derived from an EMBL/GenBank/DDBJ whole genome shotgun (WGS) entry which is preliminary data.</text>
</comment>
<organism evidence="2 3">
    <name type="scientific">Rotaria sordida</name>
    <dbReference type="NCBI Taxonomy" id="392033"/>
    <lineage>
        <taxon>Eukaryota</taxon>
        <taxon>Metazoa</taxon>
        <taxon>Spiralia</taxon>
        <taxon>Gnathifera</taxon>
        <taxon>Rotifera</taxon>
        <taxon>Eurotatoria</taxon>
        <taxon>Bdelloidea</taxon>
        <taxon>Philodinida</taxon>
        <taxon>Philodinidae</taxon>
        <taxon>Rotaria</taxon>
    </lineage>
</organism>
<accession>A0A819CAA6</accession>
<reference evidence="2" key="1">
    <citation type="submission" date="2021-02" db="EMBL/GenBank/DDBJ databases">
        <authorList>
            <person name="Nowell W R."/>
        </authorList>
    </citation>
    <scope>NUCLEOTIDE SEQUENCE</scope>
</reference>
<evidence type="ECO:0000313" key="3">
    <source>
        <dbReference type="Proteomes" id="UP000663823"/>
    </source>
</evidence>